<dbReference type="EMBL" id="JAIQCV010000001">
    <property type="protein sequence ID" value="KAH1130033.1"/>
    <property type="molecule type" value="Genomic_DNA"/>
</dbReference>
<dbReference type="Proteomes" id="UP000828251">
    <property type="component" value="Unassembled WGS sequence"/>
</dbReference>
<dbReference type="AlphaFoldDB" id="A0A9D3WKC8"/>
<evidence type="ECO:0000259" key="1">
    <source>
        <dbReference type="Pfam" id="PF13456"/>
    </source>
</evidence>
<dbReference type="InterPro" id="IPR044730">
    <property type="entry name" value="RNase_H-like_dom_plant"/>
</dbReference>
<gene>
    <name evidence="2" type="ORF">J1N35_001411</name>
</gene>
<dbReference type="OrthoDB" id="597234at2759"/>
<evidence type="ECO:0000313" key="2">
    <source>
        <dbReference type="EMBL" id="KAH1130033.1"/>
    </source>
</evidence>
<comment type="caution">
    <text evidence="2">The sequence shown here is derived from an EMBL/GenBank/DDBJ whole genome shotgun (WGS) entry which is preliminary data.</text>
</comment>
<dbReference type="Pfam" id="PF13456">
    <property type="entry name" value="RVT_3"/>
    <property type="match status" value="1"/>
</dbReference>
<dbReference type="CDD" id="cd06222">
    <property type="entry name" value="RNase_H_like"/>
    <property type="match status" value="1"/>
</dbReference>
<name>A0A9D3WKC8_9ROSI</name>
<dbReference type="GO" id="GO:0004523">
    <property type="term" value="F:RNA-DNA hybrid ribonuclease activity"/>
    <property type="evidence" value="ECO:0007669"/>
    <property type="project" value="InterPro"/>
</dbReference>
<proteinExistence type="predicted"/>
<keyword evidence="3" id="KW-1185">Reference proteome</keyword>
<protein>
    <recommendedName>
        <fullName evidence="1">RNase H type-1 domain-containing protein</fullName>
    </recommendedName>
</protein>
<reference evidence="2 3" key="1">
    <citation type="journal article" date="2021" name="Plant Biotechnol. J.">
        <title>Multi-omics assisted identification of the key and species-specific regulatory components of drought-tolerant mechanisms in Gossypium stocksii.</title>
        <authorList>
            <person name="Yu D."/>
            <person name="Ke L."/>
            <person name="Zhang D."/>
            <person name="Wu Y."/>
            <person name="Sun Y."/>
            <person name="Mei J."/>
            <person name="Sun J."/>
            <person name="Sun Y."/>
        </authorList>
    </citation>
    <scope>NUCLEOTIDE SEQUENCE [LARGE SCALE GENOMIC DNA]</scope>
    <source>
        <strain evidence="3">cv. E1</strain>
        <tissue evidence="2">Leaf</tissue>
    </source>
</reference>
<organism evidence="2 3">
    <name type="scientific">Gossypium stocksii</name>
    <dbReference type="NCBI Taxonomy" id="47602"/>
    <lineage>
        <taxon>Eukaryota</taxon>
        <taxon>Viridiplantae</taxon>
        <taxon>Streptophyta</taxon>
        <taxon>Embryophyta</taxon>
        <taxon>Tracheophyta</taxon>
        <taxon>Spermatophyta</taxon>
        <taxon>Magnoliopsida</taxon>
        <taxon>eudicotyledons</taxon>
        <taxon>Gunneridae</taxon>
        <taxon>Pentapetalae</taxon>
        <taxon>rosids</taxon>
        <taxon>malvids</taxon>
        <taxon>Malvales</taxon>
        <taxon>Malvaceae</taxon>
        <taxon>Malvoideae</taxon>
        <taxon>Gossypium</taxon>
    </lineage>
</organism>
<feature type="domain" description="RNase H type-1" evidence="1">
    <location>
        <begin position="62"/>
        <end position="126"/>
    </location>
</feature>
<dbReference type="GO" id="GO:0003676">
    <property type="term" value="F:nucleic acid binding"/>
    <property type="evidence" value="ECO:0007669"/>
    <property type="project" value="InterPro"/>
</dbReference>
<sequence>MKTFKGVLVEFLGFRQNYISSIGLVINSELLYAIDDDPERGGVRSCGDLYRRFGLSYEKIYSDGSIKSVDMFAAVGGLLQDHNGNWIVGFTRYLGNCEVIDSKLWGILDRLQIAFDRDFQKVIVRTTILKLLTSFMKEFVKVLILL</sequence>
<evidence type="ECO:0000313" key="3">
    <source>
        <dbReference type="Proteomes" id="UP000828251"/>
    </source>
</evidence>
<accession>A0A9D3WKC8</accession>
<dbReference type="InterPro" id="IPR002156">
    <property type="entry name" value="RNaseH_domain"/>
</dbReference>